<accession>A0A381Y8Q0</accession>
<evidence type="ECO:0000313" key="1">
    <source>
        <dbReference type="EMBL" id="SVA73270.1"/>
    </source>
</evidence>
<name>A0A381Y8Q0_9ZZZZ</name>
<dbReference type="EMBL" id="UINC01017621">
    <property type="protein sequence ID" value="SVA73270.1"/>
    <property type="molecule type" value="Genomic_DNA"/>
</dbReference>
<organism evidence="1">
    <name type="scientific">marine metagenome</name>
    <dbReference type="NCBI Taxonomy" id="408172"/>
    <lineage>
        <taxon>unclassified sequences</taxon>
        <taxon>metagenomes</taxon>
        <taxon>ecological metagenomes</taxon>
    </lineage>
</organism>
<dbReference type="AlphaFoldDB" id="A0A381Y8Q0"/>
<sequence>MKSVVSLLAVVLTSTVLVGPAGAQAQSADQEVTNAVLPLPEDLKADATVVTYEPDTGIRKVLRQGTNIVECQPEDQETGFTRCYNKILAPRNDLTAKLRAEGKSPEEIQTAIAAAV</sequence>
<protein>
    <submittedName>
        <fullName evidence="1">Uncharacterized protein</fullName>
    </submittedName>
</protein>
<reference evidence="1" key="1">
    <citation type="submission" date="2018-05" db="EMBL/GenBank/DDBJ databases">
        <authorList>
            <person name="Lanie J.A."/>
            <person name="Ng W.-L."/>
            <person name="Kazmierczak K.M."/>
            <person name="Andrzejewski T.M."/>
            <person name="Davidsen T.M."/>
            <person name="Wayne K.J."/>
            <person name="Tettelin H."/>
            <person name="Glass J.I."/>
            <person name="Rusch D."/>
            <person name="Podicherti R."/>
            <person name="Tsui H.-C.T."/>
            <person name="Winkler M.E."/>
        </authorList>
    </citation>
    <scope>NUCLEOTIDE SEQUENCE</scope>
</reference>
<feature type="non-terminal residue" evidence="1">
    <location>
        <position position="116"/>
    </location>
</feature>
<proteinExistence type="predicted"/>
<gene>
    <name evidence="1" type="ORF">METZ01_LOCUS126124</name>
</gene>